<dbReference type="InterPro" id="IPR038414">
    <property type="entry name" value="CcoP_N_sf"/>
</dbReference>
<evidence type="ECO:0000256" key="4">
    <source>
        <dbReference type="PROSITE-ProRule" id="PRU00433"/>
    </source>
</evidence>
<evidence type="ECO:0000256" key="3">
    <source>
        <dbReference type="ARBA" id="ARBA00023004"/>
    </source>
</evidence>
<keyword evidence="6" id="KW-0812">Transmembrane</keyword>
<dbReference type="SUPFAM" id="SSF46626">
    <property type="entry name" value="Cytochrome c"/>
    <property type="match status" value="1"/>
</dbReference>
<accession>A0ABT0HNZ5</accession>
<dbReference type="Gene3D" id="6.10.280.130">
    <property type="match status" value="1"/>
</dbReference>
<protein>
    <submittedName>
        <fullName evidence="8">C-type cytochrome</fullName>
    </submittedName>
</protein>
<name>A0ABT0HNZ5_9BACT</name>
<dbReference type="Proteomes" id="UP001202180">
    <property type="component" value="Unassembled WGS sequence"/>
</dbReference>
<keyword evidence="6" id="KW-0472">Membrane</keyword>
<keyword evidence="6" id="KW-1133">Transmembrane helix</keyword>
<dbReference type="Pfam" id="PF14715">
    <property type="entry name" value="FixP_N"/>
    <property type="match status" value="1"/>
</dbReference>
<dbReference type="PANTHER" id="PTHR33751">
    <property type="entry name" value="CBB3-TYPE CYTOCHROME C OXIDASE SUBUNIT FIXP"/>
    <property type="match status" value="1"/>
</dbReference>
<organism evidence="8 9">
    <name type="scientific">Spirosoma liriopis</name>
    <dbReference type="NCBI Taxonomy" id="2937440"/>
    <lineage>
        <taxon>Bacteria</taxon>
        <taxon>Pseudomonadati</taxon>
        <taxon>Bacteroidota</taxon>
        <taxon>Cytophagia</taxon>
        <taxon>Cytophagales</taxon>
        <taxon>Cytophagaceae</taxon>
        <taxon>Spirosoma</taxon>
    </lineage>
</organism>
<dbReference type="Gene3D" id="1.10.760.10">
    <property type="entry name" value="Cytochrome c-like domain"/>
    <property type="match status" value="1"/>
</dbReference>
<dbReference type="PROSITE" id="PS51007">
    <property type="entry name" value="CYTC"/>
    <property type="match status" value="1"/>
</dbReference>
<proteinExistence type="predicted"/>
<feature type="compositionally biased region" description="Low complexity" evidence="5">
    <location>
        <begin position="268"/>
        <end position="282"/>
    </location>
</feature>
<comment type="caution">
    <text evidence="8">The sequence shown here is derived from an EMBL/GenBank/DDBJ whole genome shotgun (WGS) entry which is preliminary data.</text>
</comment>
<feature type="transmembrane region" description="Helical" evidence="6">
    <location>
        <begin position="29"/>
        <end position="54"/>
    </location>
</feature>
<dbReference type="EMBL" id="JALPRF010000003">
    <property type="protein sequence ID" value="MCK8493892.1"/>
    <property type="molecule type" value="Genomic_DNA"/>
</dbReference>
<evidence type="ECO:0000256" key="6">
    <source>
        <dbReference type="SAM" id="Phobius"/>
    </source>
</evidence>
<dbReference type="InterPro" id="IPR009056">
    <property type="entry name" value="Cyt_c-like_dom"/>
</dbReference>
<reference evidence="8 9" key="1">
    <citation type="submission" date="2022-04" db="EMBL/GenBank/DDBJ databases">
        <title>Spirosoma sp. strain RP8 genome sequencing and assembly.</title>
        <authorList>
            <person name="Jung Y."/>
        </authorList>
    </citation>
    <scope>NUCLEOTIDE SEQUENCE [LARGE SCALE GENOMIC DNA]</scope>
    <source>
        <strain evidence="8 9">RP8</strain>
    </source>
</reference>
<dbReference type="InterPro" id="IPR032858">
    <property type="entry name" value="CcoP_N"/>
</dbReference>
<dbReference type="RefSeq" id="WP_232562704.1">
    <property type="nucleotide sequence ID" value="NZ_JALPRF010000003.1"/>
</dbReference>
<feature type="domain" description="Cytochrome c" evidence="7">
    <location>
        <begin position="175"/>
        <end position="254"/>
    </location>
</feature>
<dbReference type="Pfam" id="PF13442">
    <property type="entry name" value="Cytochrome_CBB3"/>
    <property type="match status" value="1"/>
</dbReference>
<keyword evidence="1 4" id="KW-0349">Heme</keyword>
<dbReference type="PANTHER" id="PTHR33751:SF1">
    <property type="entry name" value="CBB3-TYPE CYTOCHROME C OXIDASE SUBUNIT FIXP"/>
    <property type="match status" value="1"/>
</dbReference>
<evidence type="ECO:0000256" key="1">
    <source>
        <dbReference type="ARBA" id="ARBA00022617"/>
    </source>
</evidence>
<evidence type="ECO:0000259" key="7">
    <source>
        <dbReference type="PROSITE" id="PS51007"/>
    </source>
</evidence>
<feature type="region of interest" description="Disordered" evidence="5">
    <location>
        <begin position="257"/>
        <end position="282"/>
    </location>
</feature>
<keyword evidence="9" id="KW-1185">Reference proteome</keyword>
<evidence type="ECO:0000313" key="9">
    <source>
        <dbReference type="Proteomes" id="UP001202180"/>
    </source>
</evidence>
<dbReference type="InterPro" id="IPR050597">
    <property type="entry name" value="Cytochrome_c_Oxidase_Subunit"/>
</dbReference>
<keyword evidence="2 4" id="KW-0479">Metal-binding</keyword>
<evidence type="ECO:0000256" key="2">
    <source>
        <dbReference type="ARBA" id="ARBA00022723"/>
    </source>
</evidence>
<evidence type="ECO:0000313" key="8">
    <source>
        <dbReference type="EMBL" id="MCK8493892.1"/>
    </source>
</evidence>
<evidence type="ECO:0000256" key="5">
    <source>
        <dbReference type="SAM" id="MobiDB-lite"/>
    </source>
</evidence>
<dbReference type="InterPro" id="IPR036909">
    <property type="entry name" value="Cyt_c-like_dom_sf"/>
</dbReference>
<keyword evidence="3 4" id="KW-0408">Iron</keyword>
<feature type="transmembrane region" description="Helical" evidence="6">
    <location>
        <begin position="109"/>
        <end position="128"/>
    </location>
</feature>
<gene>
    <name evidence="8" type="ORF">M0L20_18640</name>
</gene>
<sequence length="282" mass="30997">MNQIVLVGRVLMIQEPATSMWAISTGQDLALLVLAIVVLVGAVLVGAVAVYLLVILKKVLEPTEATKPVDTRTWWQRVSGLRPLSQEKELEMEHAYDGIAELDNPTPPWFMGLFYGTIAFAVIYWLVFHTFRTGSIMEQEYTQEVAIAEKERAAYIKLVAGKINENTVTMLTDKKGIEAGQALFTQYCTACHGQNAEGKVGPNLTDEYWLHGGTVKDVFHTITEGVPDKGMISWKRQLNPLQIQQVTSYVLSLQGTKPAGAKEPQGEKVAPAAAPTPKVAMN</sequence>